<feature type="domain" description="DUF559" evidence="1">
    <location>
        <begin position="145"/>
        <end position="202"/>
    </location>
</feature>
<dbReference type="AlphaFoldDB" id="A0A3A5H996"/>
<dbReference type="Pfam" id="PF04480">
    <property type="entry name" value="DUF559"/>
    <property type="match status" value="1"/>
</dbReference>
<evidence type="ECO:0000259" key="1">
    <source>
        <dbReference type="Pfam" id="PF04480"/>
    </source>
</evidence>
<dbReference type="SUPFAM" id="SSF52980">
    <property type="entry name" value="Restriction endonuclease-like"/>
    <property type="match status" value="1"/>
</dbReference>
<dbReference type="Proteomes" id="UP000276542">
    <property type="component" value="Unassembled WGS sequence"/>
</dbReference>
<gene>
    <name evidence="2" type="ORF">D4739_10550</name>
</gene>
<dbReference type="InterPro" id="IPR011335">
    <property type="entry name" value="Restrct_endonuc-II-like"/>
</dbReference>
<keyword evidence="3" id="KW-1185">Reference proteome</keyword>
<organism evidence="2 3">
    <name type="scientific">Nocardioides cavernaquae</name>
    <dbReference type="NCBI Taxonomy" id="2321396"/>
    <lineage>
        <taxon>Bacteria</taxon>
        <taxon>Bacillati</taxon>
        <taxon>Actinomycetota</taxon>
        <taxon>Actinomycetes</taxon>
        <taxon>Propionibacteriales</taxon>
        <taxon>Nocardioidaceae</taxon>
        <taxon>Nocardioides</taxon>
    </lineage>
</organism>
<accession>A0A3A5H996</accession>
<sequence>MPDVPHITTPPDRRLPVEPLEVAEIHHRHLRPDELAGWTTTPLRTVVDCARDLTFAEGLAVADSALRAAAVTQAELIQETASMRGPQGERARRVARYADDRAANPFESALRAHCIDAGLEVIPQYEVVTERLTLHPDMANPILGIAVEADSYTHHGMEKADFLRDCERYNALTAAGWHVLRFAWEQVMANRDYVIRTVQAVIA</sequence>
<evidence type="ECO:0000313" key="2">
    <source>
        <dbReference type="EMBL" id="RJS46611.1"/>
    </source>
</evidence>
<comment type="caution">
    <text evidence="2">The sequence shown here is derived from an EMBL/GenBank/DDBJ whole genome shotgun (WGS) entry which is preliminary data.</text>
</comment>
<dbReference type="InterPro" id="IPR007569">
    <property type="entry name" value="DUF559"/>
</dbReference>
<dbReference type="Gene3D" id="3.40.960.10">
    <property type="entry name" value="VSR Endonuclease"/>
    <property type="match status" value="1"/>
</dbReference>
<reference evidence="3" key="1">
    <citation type="submission" date="2018-09" db="EMBL/GenBank/DDBJ databases">
        <authorList>
            <person name="Zhu H."/>
        </authorList>
    </citation>
    <scope>NUCLEOTIDE SEQUENCE [LARGE SCALE GENOMIC DNA]</scope>
    <source>
        <strain evidence="3">K1W22B-1</strain>
    </source>
</reference>
<name>A0A3A5H996_9ACTN</name>
<protein>
    <submittedName>
        <fullName evidence="2">DUF559 domain-containing protein</fullName>
    </submittedName>
</protein>
<dbReference type="EMBL" id="QYRP01000002">
    <property type="protein sequence ID" value="RJS46611.1"/>
    <property type="molecule type" value="Genomic_DNA"/>
</dbReference>
<proteinExistence type="predicted"/>
<evidence type="ECO:0000313" key="3">
    <source>
        <dbReference type="Proteomes" id="UP000276542"/>
    </source>
</evidence>